<feature type="repeat" description="TPR" evidence="1">
    <location>
        <begin position="64"/>
        <end position="97"/>
    </location>
</feature>
<evidence type="ECO:0000313" key="4">
    <source>
        <dbReference type="Proteomes" id="UP000664771"/>
    </source>
</evidence>
<organism evidence="3 4">
    <name type="scientific">Acetobacter sacchari</name>
    <dbReference type="NCBI Taxonomy" id="2661687"/>
    <lineage>
        <taxon>Bacteria</taxon>
        <taxon>Pseudomonadati</taxon>
        <taxon>Pseudomonadota</taxon>
        <taxon>Alphaproteobacteria</taxon>
        <taxon>Acetobacterales</taxon>
        <taxon>Acetobacteraceae</taxon>
        <taxon>Acetobacter</taxon>
    </lineage>
</organism>
<dbReference type="EMBL" id="JAFVMF010000011">
    <property type="protein sequence ID" value="MBO1360430.1"/>
    <property type="molecule type" value="Genomic_DNA"/>
</dbReference>
<protein>
    <submittedName>
        <fullName evidence="3">Tetratricopeptide repeat protein</fullName>
    </submittedName>
</protein>
<accession>A0ABS3LX03</accession>
<sequence>MSTQTSRCWHAVRSFPLAFRLHDLILRLTFFAGLLAACALGGCQTVVSQSVVDATREQQVAQDPGAMARIGAAARAQNDLRTASSFYARAVSLRPHDVSFVAPYAETLAANGRMDDAIAAARMALADITDERQVRLTLLLARLYCQSGRSQEAVVLLNSQIARYPDRADLQIGLGIALDLSNDFLGAQAAYAQALRRDTDNLAAQNNRALSQGLAGQQDEALRSLQRLRNTAVERGMPQTDISTIDGKHGHYLRPAGRFAEGPAERSKREQRSERRSGEYSFLLAFGSVLQRFRPRVVRLRTYSPIRAPRDRRRGICRSRHASGPTSRRPCFHRCASLVIVLIQTRLPELHDLGETCTVCRTKVCRVDQITRIIQFFTQGTALGAMSQSGQAIRHVTKPRATQRGVAIGCDERVFYQDQHARSVSHCRNARRIDTIFDQNLLDAPGHSDVVASDQGVEPPDTTELPDSLVDARIQHSWVKVQPTFFHA</sequence>
<dbReference type="RefSeq" id="WP_207881707.1">
    <property type="nucleotide sequence ID" value="NZ_JAFVMF010000011.1"/>
</dbReference>
<dbReference type="InterPro" id="IPR019734">
    <property type="entry name" value="TPR_rpt"/>
</dbReference>
<dbReference type="PROSITE" id="PS50005">
    <property type="entry name" value="TPR"/>
    <property type="match status" value="1"/>
</dbReference>
<evidence type="ECO:0000256" key="2">
    <source>
        <dbReference type="SAM" id="MobiDB-lite"/>
    </source>
</evidence>
<dbReference type="SMART" id="SM00028">
    <property type="entry name" value="TPR"/>
    <property type="match status" value="4"/>
</dbReference>
<evidence type="ECO:0000256" key="1">
    <source>
        <dbReference type="PROSITE-ProRule" id="PRU00339"/>
    </source>
</evidence>
<keyword evidence="1" id="KW-0802">TPR repeat</keyword>
<dbReference type="Proteomes" id="UP000664771">
    <property type="component" value="Unassembled WGS sequence"/>
</dbReference>
<dbReference type="InterPro" id="IPR011990">
    <property type="entry name" value="TPR-like_helical_dom_sf"/>
</dbReference>
<evidence type="ECO:0000313" key="3">
    <source>
        <dbReference type="EMBL" id="MBO1360430.1"/>
    </source>
</evidence>
<dbReference type="SUPFAM" id="SSF48452">
    <property type="entry name" value="TPR-like"/>
    <property type="match status" value="1"/>
</dbReference>
<dbReference type="Gene3D" id="1.25.40.10">
    <property type="entry name" value="Tetratricopeptide repeat domain"/>
    <property type="match status" value="1"/>
</dbReference>
<comment type="caution">
    <text evidence="3">The sequence shown here is derived from an EMBL/GenBank/DDBJ whole genome shotgun (WGS) entry which is preliminary data.</text>
</comment>
<feature type="region of interest" description="Disordered" evidence="2">
    <location>
        <begin position="254"/>
        <end position="273"/>
    </location>
</feature>
<feature type="compositionally biased region" description="Basic and acidic residues" evidence="2">
    <location>
        <begin position="263"/>
        <end position="273"/>
    </location>
</feature>
<reference evidence="3 4" key="1">
    <citation type="submission" date="2021-03" db="EMBL/GenBank/DDBJ databases">
        <title>The complete genome sequence of Acetobacter sacchari TBRC 11175.</title>
        <authorList>
            <person name="Charoenyingcharoen P."/>
            <person name="Yukphan P."/>
        </authorList>
    </citation>
    <scope>NUCLEOTIDE SEQUENCE [LARGE SCALE GENOMIC DNA]</scope>
    <source>
        <strain evidence="3 4">TBRC 11175</strain>
    </source>
</reference>
<keyword evidence="4" id="KW-1185">Reference proteome</keyword>
<gene>
    <name evidence="3" type="ORF">J2D73_11590</name>
</gene>
<name>A0ABS3LX03_9PROT</name>
<proteinExistence type="predicted"/>